<gene>
    <name evidence="2" type="ORF">SAMN05444584_1750</name>
</gene>
<feature type="transmembrane region" description="Helical" evidence="1">
    <location>
        <begin position="71"/>
        <end position="92"/>
    </location>
</feature>
<dbReference type="PANTHER" id="PTHR34703:SF1">
    <property type="entry name" value="ANTIPORTER SUBUNIT MNHG2-RELATED"/>
    <property type="match status" value="1"/>
</dbReference>
<dbReference type="AlphaFoldDB" id="A0A217EGZ1"/>
<evidence type="ECO:0000313" key="3">
    <source>
        <dbReference type="Proteomes" id="UP000243463"/>
    </source>
</evidence>
<feature type="transmembrane region" description="Helical" evidence="1">
    <location>
        <begin position="6"/>
        <end position="25"/>
    </location>
</feature>
<keyword evidence="1" id="KW-0472">Membrane</keyword>
<dbReference type="NCBIfam" id="TIGR01300">
    <property type="entry name" value="CPA3_mnhG_phaG"/>
    <property type="match status" value="1"/>
</dbReference>
<dbReference type="NCBIfam" id="NF009313">
    <property type="entry name" value="PRK12674.1-1"/>
    <property type="match status" value="1"/>
</dbReference>
<dbReference type="Pfam" id="PF03334">
    <property type="entry name" value="PhaG_MnhG_YufB"/>
    <property type="match status" value="1"/>
</dbReference>
<keyword evidence="3" id="KW-1185">Reference proteome</keyword>
<protein>
    <submittedName>
        <fullName evidence="2">Multisubunit potassium/proton antiporter, PhaG subunit</fullName>
    </submittedName>
</protein>
<evidence type="ECO:0000313" key="2">
    <source>
        <dbReference type="EMBL" id="SNQ29779.1"/>
    </source>
</evidence>
<proteinExistence type="predicted"/>
<name>A0A217EGZ1_9GAMM</name>
<reference evidence="3" key="1">
    <citation type="submission" date="2017-06" db="EMBL/GenBank/DDBJ databases">
        <authorList>
            <person name="Varghese N."/>
            <person name="Submissions S."/>
        </authorList>
    </citation>
    <scope>NUCLEOTIDE SEQUENCE [LARGE SCALE GENOMIC DNA]</scope>
    <source>
        <strain evidence="3">ANC 5114</strain>
    </source>
</reference>
<organism evidence="2 3">
    <name type="scientific">Acinetobacter apis</name>
    <dbReference type="NCBI Taxonomy" id="1229165"/>
    <lineage>
        <taxon>Bacteria</taxon>
        <taxon>Pseudomonadati</taxon>
        <taxon>Pseudomonadota</taxon>
        <taxon>Gammaproteobacteria</taxon>
        <taxon>Moraxellales</taxon>
        <taxon>Moraxellaceae</taxon>
        <taxon>Acinetobacter</taxon>
    </lineage>
</organism>
<dbReference type="PANTHER" id="PTHR34703">
    <property type="entry name" value="ANTIPORTER SUBUNIT MNHG2-RELATED"/>
    <property type="match status" value="1"/>
</dbReference>
<dbReference type="NCBIfam" id="NF009316">
    <property type="entry name" value="PRK12674.1-5"/>
    <property type="match status" value="1"/>
</dbReference>
<sequence length="138" mass="15229">MQLMMEILVSFFVLLGSTFMLIGSIGMIRLPDLFARLHAPTKSSTLGLGSFLIAAMIYAGFHGHIGFPELIMTFLAFITGPVSANLMAQAALHLKLRSLSGEVPESIERPLPWSKYRFSTRVDPQTVADQTKSRNSEK</sequence>
<evidence type="ECO:0000256" key="1">
    <source>
        <dbReference type="SAM" id="Phobius"/>
    </source>
</evidence>
<accession>A0A217EGZ1</accession>
<dbReference type="OrthoDB" id="9813804at2"/>
<dbReference type="RefSeq" id="WP_088823823.1">
    <property type="nucleotide sequence ID" value="NZ_FZLN01000003.1"/>
</dbReference>
<keyword evidence="1" id="KW-0812">Transmembrane</keyword>
<keyword evidence="1" id="KW-1133">Transmembrane helix</keyword>
<feature type="transmembrane region" description="Helical" evidence="1">
    <location>
        <begin position="46"/>
        <end position="65"/>
    </location>
</feature>
<dbReference type="InterPro" id="IPR005133">
    <property type="entry name" value="PhaG_MnhG_YufB"/>
</dbReference>
<dbReference type="GO" id="GO:0015385">
    <property type="term" value="F:sodium:proton antiporter activity"/>
    <property type="evidence" value="ECO:0007669"/>
    <property type="project" value="TreeGrafter"/>
</dbReference>
<dbReference type="EMBL" id="FZLN01000003">
    <property type="protein sequence ID" value="SNQ29779.1"/>
    <property type="molecule type" value="Genomic_DNA"/>
</dbReference>
<dbReference type="Proteomes" id="UP000243463">
    <property type="component" value="Unassembled WGS sequence"/>
</dbReference>